<gene>
    <name evidence="2" type="ordered locus">AciX9_1214</name>
</gene>
<feature type="transmembrane region" description="Helical" evidence="1">
    <location>
        <begin position="24"/>
        <end position="43"/>
    </location>
</feature>
<proteinExistence type="predicted"/>
<dbReference type="KEGG" id="acm:AciX9_1214"/>
<keyword evidence="1" id="KW-1133">Transmembrane helix</keyword>
<protein>
    <submittedName>
        <fullName evidence="2">Uncharacterized protein</fullName>
    </submittedName>
</protein>
<keyword evidence="1" id="KW-0472">Membrane</keyword>
<dbReference type="EMBL" id="CP002480">
    <property type="protein sequence ID" value="ADW68277.1"/>
    <property type="molecule type" value="Genomic_DNA"/>
</dbReference>
<keyword evidence="3" id="KW-1185">Reference proteome</keyword>
<evidence type="ECO:0000256" key="1">
    <source>
        <dbReference type="SAM" id="Phobius"/>
    </source>
</evidence>
<accession>E8X4F0</accession>
<name>E8X4F0_GRATM</name>
<dbReference type="PaxDb" id="1198114-AciX9_1214"/>
<dbReference type="Proteomes" id="UP000000343">
    <property type="component" value="Chromosome"/>
</dbReference>
<dbReference type="AlphaFoldDB" id="E8X4F0"/>
<evidence type="ECO:0000313" key="3">
    <source>
        <dbReference type="Proteomes" id="UP000000343"/>
    </source>
</evidence>
<sequence length="44" mass="4769">MDRSWVPHVPILGRGFPPTPPGPLYFLVDVFFLAVPAAFATLAS</sequence>
<reference evidence="3" key="1">
    <citation type="submission" date="2011-01" db="EMBL/GenBank/DDBJ databases">
        <title>Complete sequence of chromosome of Acidobacterium sp. MP5ACTX9.</title>
        <authorList>
            <consortium name="US DOE Joint Genome Institute"/>
            <person name="Lucas S."/>
            <person name="Copeland A."/>
            <person name="Lapidus A."/>
            <person name="Cheng J.-F."/>
            <person name="Goodwin L."/>
            <person name="Pitluck S."/>
            <person name="Teshima H."/>
            <person name="Detter J.C."/>
            <person name="Han C."/>
            <person name="Tapia R."/>
            <person name="Land M."/>
            <person name="Hauser L."/>
            <person name="Kyrpides N."/>
            <person name="Ivanova N."/>
            <person name="Ovchinnikova G."/>
            <person name="Pagani I."/>
            <person name="Rawat S.R."/>
            <person name="Mannisto M."/>
            <person name="Haggblom M.M."/>
            <person name="Woyke T."/>
        </authorList>
    </citation>
    <scope>NUCLEOTIDE SEQUENCE [LARGE SCALE GENOMIC DNA]</scope>
    <source>
        <strain evidence="3">MP5ACTX9</strain>
    </source>
</reference>
<evidence type="ECO:0000313" key="2">
    <source>
        <dbReference type="EMBL" id="ADW68277.1"/>
    </source>
</evidence>
<dbReference type="HOGENOM" id="CLU_3216873_0_0_0"/>
<organism evidence="3">
    <name type="scientific">Granulicella tundricola (strain ATCC BAA-1859 / DSM 23138 / MP5ACTX9)</name>
    <dbReference type="NCBI Taxonomy" id="1198114"/>
    <lineage>
        <taxon>Bacteria</taxon>
        <taxon>Pseudomonadati</taxon>
        <taxon>Acidobacteriota</taxon>
        <taxon>Terriglobia</taxon>
        <taxon>Terriglobales</taxon>
        <taxon>Acidobacteriaceae</taxon>
        <taxon>Granulicella</taxon>
    </lineage>
</organism>
<keyword evidence="1" id="KW-0812">Transmembrane</keyword>